<evidence type="ECO:0000256" key="8">
    <source>
        <dbReference type="ARBA" id="ARBA00023277"/>
    </source>
</evidence>
<reference evidence="19 20" key="1">
    <citation type="journal article" date="2011" name="J. Bacteriol.">
        <title>Genome sequence of the mercury-methylating and pleomorphic Desulfovibrio africanus Strain Walvis Bay.</title>
        <authorList>
            <person name="Brown S.D."/>
            <person name="Wall J.D."/>
            <person name="Kucken A.M."/>
            <person name="Gilmour C.C."/>
            <person name="Podar M."/>
            <person name="Brandt C.C."/>
            <person name="Teshima H."/>
            <person name="Detter J.C."/>
            <person name="Han C.S."/>
            <person name="Land M.L."/>
            <person name="Lucas S."/>
            <person name="Han J."/>
            <person name="Pennacchio L."/>
            <person name="Nolan M."/>
            <person name="Pitluck S."/>
            <person name="Woyke T."/>
            <person name="Goodwin L."/>
            <person name="Palumbo A.V."/>
            <person name="Elias D.A."/>
        </authorList>
    </citation>
    <scope>NUCLEOTIDE SEQUENCE [LARGE SCALE GENOMIC DNA]</scope>
    <source>
        <strain evidence="19 20">Walvis Bay</strain>
    </source>
</reference>
<dbReference type="EC" id="3.2.1.141" evidence="4 13"/>
<dbReference type="SMART" id="SM00642">
    <property type="entry name" value="Aamy"/>
    <property type="match status" value="1"/>
</dbReference>
<dbReference type="PANTHER" id="PTHR43651">
    <property type="entry name" value="1,4-ALPHA-GLUCAN-BRANCHING ENZYME"/>
    <property type="match status" value="1"/>
</dbReference>
<keyword evidence="6" id="KW-0963">Cytoplasm</keyword>
<keyword evidence="7 14" id="KW-0378">Hydrolase</keyword>
<dbReference type="RefSeq" id="WP_014261300.1">
    <property type="nucleotide sequence ID" value="NC_016629.1"/>
</dbReference>
<feature type="active site" description="Proton donor" evidence="15">
    <location>
        <position position="304"/>
    </location>
</feature>
<dbReference type="InterPro" id="IPR013783">
    <property type="entry name" value="Ig-like_fold"/>
</dbReference>
<comment type="pathway">
    <text evidence="2 14">Glycan biosynthesis; trehalose biosynthesis.</text>
</comment>
<dbReference type="HOGENOM" id="CLU_020726_2_0_7"/>
<protein>
    <recommendedName>
        <fullName evidence="5 13">Malto-oligosyltrehalose trehalohydrolase</fullName>
        <shortName evidence="14">MTHase</shortName>
        <ecNumber evidence="4 13">3.2.1.141</ecNumber>
    </recommendedName>
    <alternativeName>
        <fullName evidence="11 14">4-alpha-D-((1-&gt;4)-alpha-D-glucano)trehalose trehalohydrolase</fullName>
    </alternativeName>
    <alternativeName>
        <fullName evidence="10 14">Maltooligosyl trehalose trehalohydrolase</fullName>
    </alternativeName>
</protein>
<evidence type="ECO:0000256" key="16">
    <source>
        <dbReference type="PIRSR" id="PIRSR006337-2"/>
    </source>
</evidence>
<dbReference type="InterPro" id="IPR044901">
    <property type="entry name" value="Trehalose_TreZ_E-set_sf"/>
</dbReference>
<dbReference type="EMBL" id="CP003221">
    <property type="protein sequence ID" value="EGJ51680.1"/>
    <property type="molecule type" value="Genomic_DNA"/>
</dbReference>
<evidence type="ECO:0000256" key="4">
    <source>
        <dbReference type="ARBA" id="ARBA00012268"/>
    </source>
</evidence>
<dbReference type="STRING" id="690850.Desaf_3393"/>
<evidence type="ECO:0000256" key="17">
    <source>
        <dbReference type="PIRSR" id="PIRSR006337-3"/>
    </source>
</evidence>
<dbReference type="GO" id="GO:0033942">
    <property type="term" value="F:4-alpha-D-(1-&gt;4)-alpha-D-glucanotrehalose trehalohydrolase activity"/>
    <property type="evidence" value="ECO:0007669"/>
    <property type="project" value="UniProtKB-EC"/>
</dbReference>
<feature type="site" description="Transition state stabilizer" evidence="17">
    <location>
        <position position="398"/>
    </location>
</feature>
<dbReference type="Proteomes" id="UP000007844">
    <property type="component" value="Chromosome"/>
</dbReference>
<dbReference type="CDD" id="cd02853">
    <property type="entry name" value="E_set_MTHase_like_N"/>
    <property type="match status" value="1"/>
</dbReference>
<comment type="catalytic activity">
    <reaction evidence="12 14">
        <text>hydrolysis of (1-&gt;4)-alpha-D-glucosidic linkage in 4-alpha-D-[(1-&gt;4)-alpha-D-glucanosyl]n trehalose to yield trehalose and (1-&gt;4)-alpha-D-glucan.</text>
        <dbReference type="EC" id="3.2.1.141"/>
    </reaction>
</comment>
<evidence type="ECO:0000256" key="9">
    <source>
        <dbReference type="ARBA" id="ARBA00023295"/>
    </source>
</evidence>
<keyword evidence="20" id="KW-1185">Reference proteome</keyword>
<evidence type="ECO:0000256" key="3">
    <source>
        <dbReference type="ARBA" id="ARBA00008061"/>
    </source>
</evidence>
<comment type="subcellular location">
    <subcellularLocation>
        <location evidence="1 15">Cytoplasm</location>
    </subcellularLocation>
</comment>
<evidence type="ECO:0000256" key="5">
    <source>
        <dbReference type="ARBA" id="ARBA00015938"/>
    </source>
</evidence>
<dbReference type="GO" id="GO:0005992">
    <property type="term" value="P:trehalose biosynthetic process"/>
    <property type="evidence" value="ECO:0007669"/>
    <property type="project" value="UniProtKB-UniRule"/>
</dbReference>
<sequence>MGKCSSPSIRRRIGAWLLPGCGCRFTVWAPARNAVRLRLVDSGRSVDMRKDEHGYFTAEIADLAPGALYLYDLGEDGLRPDPASRFQPEGVHGPSMVVSSAYDWDCNTWQTPPLSRWIIYELHVGAFTPEGTFDAAIKRLDHIAELGATCVEIMPVAAFSGCRNWGYDGVYPFAVQACYGGPDGLKRLVDACHARGMATVLDVVYNHLGPEGNYLSLFGPYFTDKYHTPWGLAVNFDGPWSDGVREYFFENARQWFEEFRFDGLRLDACHAIFDQSAVPFLQELAERTANLADELGRPCVLIAESDQNKTRTILPVAEGGLGLQAQWADDFHHALHTLLTGEREGYYEDFGQISQLATAYEQPFVYSRTYSAFRQRTHGSSAAGLPGERFVVCAQNHDQVGNRMLGERLSTLISFEACKLAAAALLLSPFVPLLFMGEEFLETNPFLYFVNHEDQALNTAVCEGRRKEFESFHWQGEPPDPVAAATFERSRLDWAKIEGDYNRHTAMLAFYRRLTALRASESPLMRLAPWAVRTLWSEKGRWLYLLRSAGEKEALICLNFAAEERQVRPELADGCWNLVLDSSDPAFAGPGSALTACLAPGEALRLPPEGACLFLKQRE</sequence>
<comment type="similarity">
    <text evidence="3 14">Belongs to the glycosyl hydrolase 13 family.</text>
</comment>
<feature type="domain" description="Glycosyl hydrolase family 13 catalytic" evidence="18">
    <location>
        <begin position="121"/>
        <end position="473"/>
    </location>
</feature>
<feature type="binding site" evidence="16">
    <location>
        <begin position="329"/>
        <end position="333"/>
    </location>
    <ligand>
        <name>substrate</name>
    </ligand>
</feature>
<proteinExistence type="inferred from homology"/>
<evidence type="ECO:0000313" key="19">
    <source>
        <dbReference type="EMBL" id="EGJ51680.1"/>
    </source>
</evidence>
<dbReference type="UniPathway" id="UPA00299"/>
<evidence type="ECO:0000256" key="13">
    <source>
        <dbReference type="NCBIfam" id="TIGR02402"/>
    </source>
</evidence>
<evidence type="ECO:0000256" key="6">
    <source>
        <dbReference type="ARBA" id="ARBA00022490"/>
    </source>
</evidence>
<dbReference type="PANTHER" id="PTHR43651:SF11">
    <property type="entry name" value="MALTO-OLIGOSYLTREHALOSE TREHALOHYDROLASE"/>
    <property type="match status" value="1"/>
</dbReference>
<dbReference type="SUPFAM" id="SSF81296">
    <property type="entry name" value="E set domains"/>
    <property type="match status" value="1"/>
</dbReference>
<dbReference type="SUPFAM" id="SSF51445">
    <property type="entry name" value="(Trans)glycosidases"/>
    <property type="match status" value="1"/>
</dbReference>
<organism evidence="19 20">
    <name type="scientific">Desulfocurvibacter africanus subsp. africanus str. Walvis Bay</name>
    <dbReference type="NCBI Taxonomy" id="690850"/>
    <lineage>
        <taxon>Bacteria</taxon>
        <taxon>Pseudomonadati</taxon>
        <taxon>Thermodesulfobacteriota</taxon>
        <taxon>Desulfovibrionia</taxon>
        <taxon>Desulfovibrionales</taxon>
        <taxon>Desulfovibrionaceae</taxon>
        <taxon>Desulfocurvibacter</taxon>
    </lineage>
</organism>
<dbReference type="AlphaFoldDB" id="F3YWV6"/>
<dbReference type="Gene3D" id="1.10.10.760">
    <property type="entry name" value="E-set domains of sugar-utilizing enzymes"/>
    <property type="match status" value="1"/>
</dbReference>
<feature type="active site" description="Nucleophile" evidence="15">
    <location>
        <position position="267"/>
    </location>
</feature>
<name>F3YWV6_DESAF</name>
<dbReference type="eggNOG" id="COG0296">
    <property type="taxonomic scope" value="Bacteria"/>
</dbReference>
<dbReference type="Pfam" id="PF00128">
    <property type="entry name" value="Alpha-amylase"/>
    <property type="match status" value="1"/>
</dbReference>
<dbReference type="InterPro" id="IPR012768">
    <property type="entry name" value="Trehalose_TreZ"/>
</dbReference>
<evidence type="ECO:0000256" key="14">
    <source>
        <dbReference type="PIRNR" id="PIRNR006337"/>
    </source>
</evidence>
<keyword evidence="9 14" id="KW-0326">Glycosidase</keyword>
<dbReference type="Gene3D" id="2.60.40.10">
    <property type="entry name" value="Immunoglobulins"/>
    <property type="match status" value="1"/>
</dbReference>
<dbReference type="PIRSF" id="PIRSF006337">
    <property type="entry name" value="Trehalose_TreZ"/>
    <property type="match status" value="1"/>
</dbReference>
<dbReference type="GO" id="GO:0005737">
    <property type="term" value="C:cytoplasm"/>
    <property type="evidence" value="ECO:0007669"/>
    <property type="project" value="UniProtKB-SubCell"/>
</dbReference>
<evidence type="ECO:0000256" key="10">
    <source>
        <dbReference type="ARBA" id="ARBA00032057"/>
    </source>
</evidence>
<feature type="binding site" evidence="16">
    <location>
        <begin position="397"/>
        <end position="402"/>
    </location>
    <ligand>
        <name>substrate</name>
    </ligand>
</feature>
<evidence type="ECO:0000256" key="7">
    <source>
        <dbReference type="ARBA" id="ARBA00022801"/>
    </source>
</evidence>
<evidence type="ECO:0000259" key="18">
    <source>
        <dbReference type="SMART" id="SM00642"/>
    </source>
</evidence>
<evidence type="ECO:0000256" key="11">
    <source>
        <dbReference type="ARBA" id="ARBA00033284"/>
    </source>
</evidence>
<dbReference type="Gene3D" id="3.20.20.80">
    <property type="entry name" value="Glycosidases"/>
    <property type="match status" value="1"/>
</dbReference>
<evidence type="ECO:0000313" key="20">
    <source>
        <dbReference type="Proteomes" id="UP000007844"/>
    </source>
</evidence>
<dbReference type="InterPro" id="IPR014756">
    <property type="entry name" value="Ig_E-set"/>
</dbReference>
<evidence type="ECO:0000256" key="15">
    <source>
        <dbReference type="PIRSR" id="PIRSR006337-1"/>
    </source>
</evidence>
<dbReference type="NCBIfam" id="TIGR02402">
    <property type="entry name" value="trehalose_TreZ"/>
    <property type="match status" value="1"/>
</dbReference>
<gene>
    <name evidence="19" type="ORF">Desaf_3393</name>
</gene>
<evidence type="ECO:0000256" key="2">
    <source>
        <dbReference type="ARBA" id="ARBA00005199"/>
    </source>
</evidence>
<dbReference type="InterPro" id="IPR006047">
    <property type="entry name" value="GH13_cat_dom"/>
</dbReference>
<dbReference type="KEGG" id="daf:Desaf_3393"/>
<evidence type="ECO:0000256" key="1">
    <source>
        <dbReference type="ARBA" id="ARBA00004496"/>
    </source>
</evidence>
<dbReference type="CDD" id="cd11325">
    <property type="entry name" value="AmyAc_GTHase"/>
    <property type="match status" value="1"/>
</dbReference>
<accession>F3YWV6</accession>
<feature type="binding site" evidence="16">
    <location>
        <begin position="265"/>
        <end position="270"/>
    </location>
    <ligand>
        <name>substrate</name>
    </ligand>
</feature>
<dbReference type="InterPro" id="IPR017853">
    <property type="entry name" value="GH"/>
</dbReference>
<evidence type="ECO:0000256" key="12">
    <source>
        <dbReference type="ARBA" id="ARBA00034013"/>
    </source>
</evidence>
<keyword evidence="8" id="KW-0119">Carbohydrate metabolism</keyword>